<sequence>MSLHTHTPRLLVIDPRALLIREVAYCRSDQDIPAEERVTRRTWDVAGRAVADWDPRLWAEASGANTTAIPSLSGHTLLTDSVDAGWTLSLTSADQHIQESWDGRGHFSLTECDELLRRVSITEKTSDAEAAVVERLTYGDASSPSNQCGRLIRHDDPAGTWQALAFGLIGGVLIENRRFVQDTQISPDWPLEPASRDPLLEAGVGHTTTTLFDATAMPISRIDAAGNRQVHRYNVDGSLKETAIELVGSSTAQTLVSDIHYNPFGQVISEQLGNGIATENTYELETGRLVKLKAQTANGAVLHSLTYEYDPEGNLVRLEDLWSPSSTARNTKADPANLYRYDSLYQLVEATGREVKTGFSHGPALPDQQPLLPDPNQLTNYTQTYTYDAGANLCQMRHVGDHSFTRTMLVASNSNRSLPEGETDTDLENGFDANGNLQALVRGQAMIWNLHNQLRQVTAVQRPEGANDDEVYVYDGDGQRCRKIRRAQTNARTLNAEVRYLPGLEIRSEPDGEVLHVASVQAGRSRVRILHWEAGTPNGIDNDQVRYTLQDHVGSSALELDHQGGLISQEGYYPFGGTAWWAARSAVEAKYKTVRYSGKERDASGLYYYGFRYYAPWLMRWINPDPDRNVDGPNLYRMVRNNPLSLTDHDGRLPTPLDPVVDDGRNTQPKLTAPPQKSQEIFSYVVEDLERTLATTEEGAEERNRLITENFTHRIVLKSRIKTDPKLSTLEKPSKYWNRFEKHEWTFMHNFKFSDSGKIFANDVARHQYKAVAKANQFFGHLPSTIRRFKVVNETTLSKTEGLEDESAEMLEVFFSQTPNGKTTQRILDDFDLKATSVRREPNAGKIDFVISVEPKGPYTRVTAADPDTTAASTSARPATGFFRRHLQKTKAVA</sequence>
<dbReference type="PANTHER" id="PTHR32305">
    <property type="match status" value="1"/>
</dbReference>
<reference evidence="3" key="1">
    <citation type="submission" date="2016-10" db="EMBL/GenBank/DDBJ databases">
        <authorList>
            <person name="Varghese N."/>
            <person name="Submissions S."/>
        </authorList>
    </citation>
    <scope>NUCLEOTIDE SEQUENCE [LARGE SCALE GENOMIC DNA]</scope>
    <source>
        <strain evidence="3">ATCC 700689</strain>
    </source>
</reference>
<organism evidence="2 3">
    <name type="scientific">Pseudomonas abietaniphila</name>
    <dbReference type="NCBI Taxonomy" id="89065"/>
    <lineage>
        <taxon>Bacteria</taxon>
        <taxon>Pseudomonadati</taxon>
        <taxon>Pseudomonadota</taxon>
        <taxon>Gammaproteobacteria</taxon>
        <taxon>Pseudomonadales</taxon>
        <taxon>Pseudomonadaceae</taxon>
        <taxon>Pseudomonas</taxon>
    </lineage>
</organism>
<evidence type="ECO:0000313" key="2">
    <source>
        <dbReference type="EMBL" id="SDI30326.1"/>
    </source>
</evidence>
<gene>
    <name evidence="2" type="ORF">SAMN05216605_11250</name>
</gene>
<evidence type="ECO:0000313" key="3">
    <source>
        <dbReference type="Proteomes" id="UP000182894"/>
    </source>
</evidence>
<feature type="region of interest" description="Disordered" evidence="1">
    <location>
        <begin position="647"/>
        <end position="674"/>
    </location>
</feature>
<dbReference type="RefSeq" id="WP_074755506.1">
    <property type="nucleotide sequence ID" value="NZ_FNCO01000012.1"/>
</dbReference>
<dbReference type="NCBIfam" id="TIGR03696">
    <property type="entry name" value="Rhs_assc_core"/>
    <property type="match status" value="1"/>
</dbReference>
<dbReference type="EMBL" id="FNCO01000012">
    <property type="protein sequence ID" value="SDI30326.1"/>
    <property type="molecule type" value="Genomic_DNA"/>
</dbReference>
<dbReference type="OrthoDB" id="7056038at2"/>
<accession>A0A1G8JGM1</accession>
<protein>
    <submittedName>
        <fullName evidence="2">Insecticidal toxin complex protein TccC</fullName>
    </submittedName>
</protein>
<dbReference type="AlphaFoldDB" id="A0A1G8JGM1"/>
<dbReference type="Gene3D" id="2.180.10.10">
    <property type="entry name" value="RHS repeat-associated core"/>
    <property type="match status" value="1"/>
</dbReference>
<dbReference type="PANTHER" id="PTHR32305:SF15">
    <property type="entry name" value="PROTEIN RHSA-RELATED"/>
    <property type="match status" value="1"/>
</dbReference>
<proteinExistence type="predicted"/>
<dbReference type="InterPro" id="IPR050708">
    <property type="entry name" value="T6SS_VgrG/RHS"/>
</dbReference>
<keyword evidence="3" id="KW-1185">Reference proteome</keyword>
<dbReference type="Proteomes" id="UP000182894">
    <property type="component" value="Unassembled WGS sequence"/>
</dbReference>
<dbReference type="STRING" id="89065.SAMN05216605_11250"/>
<name>A0A1G8JGM1_9PSED</name>
<evidence type="ECO:0000256" key="1">
    <source>
        <dbReference type="SAM" id="MobiDB-lite"/>
    </source>
</evidence>
<dbReference type="InterPro" id="IPR022385">
    <property type="entry name" value="Rhs_assc_core"/>
</dbReference>